<evidence type="ECO:0000313" key="9">
    <source>
        <dbReference type="EMBL" id="PIS13618.1"/>
    </source>
</evidence>
<evidence type="ECO:0000259" key="8">
    <source>
        <dbReference type="Pfam" id="PF20803"/>
    </source>
</evidence>
<dbReference type="GO" id="GO:0043571">
    <property type="term" value="P:maintenance of CRISPR repeat elements"/>
    <property type="evidence" value="ECO:0007669"/>
    <property type="project" value="InterPro"/>
</dbReference>
<dbReference type="Proteomes" id="UP000230353">
    <property type="component" value="Unassembled WGS sequence"/>
</dbReference>
<evidence type="ECO:0000256" key="4">
    <source>
        <dbReference type="ARBA" id="ARBA00022801"/>
    </source>
</evidence>
<feature type="region of interest" description="Disordered" evidence="7">
    <location>
        <begin position="1"/>
        <end position="20"/>
    </location>
</feature>
<feature type="domain" description="Transcriptional repressor PaaX-like central Cas2-like" evidence="8">
    <location>
        <begin position="114"/>
        <end position="190"/>
    </location>
</feature>
<keyword evidence="4" id="KW-0378">Hydrolase</keyword>
<proteinExistence type="predicted"/>
<feature type="compositionally biased region" description="Low complexity" evidence="7">
    <location>
        <begin position="1"/>
        <end position="10"/>
    </location>
</feature>
<evidence type="ECO:0000256" key="1">
    <source>
        <dbReference type="ARBA" id="ARBA00022722"/>
    </source>
</evidence>
<dbReference type="Pfam" id="PF20803">
    <property type="entry name" value="PaaX_M"/>
    <property type="match status" value="1"/>
</dbReference>
<dbReference type="InterPro" id="IPR048846">
    <property type="entry name" value="PaaX-like_central"/>
</dbReference>
<dbReference type="Gene3D" id="3.30.70.2650">
    <property type="match status" value="1"/>
</dbReference>
<dbReference type="GO" id="GO:0004521">
    <property type="term" value="F:RNA endonuclease activity"/>
    <property type="evidence" value="ECO:0007669"/>
    <property type="project" value="InterPro"/>
</dbReference>
<evidence type="ECO:0000256" key="7">
    <source>
        <dbReference type="SAM" id="MobiDB-lite"/>
    </source>
</evidence>
<keyword evidence="3 9" id="KW-0255">Endonuclease</keyword>
<name>A0A2H0WNT2_9BACT</name>
<protein>
    <submittedName>
        <fullName evidence="9">CRISPR-associated endonuclease Cas2</fullName>
    </submittedName>
</protein>
<keyword evidence="1" id="KW-0540">Nuclease</keyword>
<dbReference type="InterPro" id="IPR021127">
    <property type="entry name" value="CRISPR_associated_Cas2"/>
</dbReference>
<dbReference type="SUPFAM" id="SSF143430">
    <property type="entry name" value="TTP0101/SSO1404-like"/>
    <property type="match status" value="1"/>
</dbReference>
<gene>
    <name evidence="9" type="primary">cas2</name>
    <name evidence="9" type="ORF">COT67_00695</name>
</gene>
<reference evidence="10" key="1">
    <citation type="submission" date="2017-09" db="EMBL/GenBank/DDBJ databases">
        <title>Depth-based differentiation of microbial function through sediment-hosted aquifers and enrichment of novel symbionts in the deep terrestrial subsurface.</title>
        <authorList>
            <person name="Probst A.J."/>
            <person name="Ladd B."/>
            <person name="Jarett J.K."/>
            <person name="Geller-Mcgrath D.E."/>
            <person name="Sieber C.M.K."/>
            <person name="Emerson J.B."/>
            <person name="Anantharaman K."/>
            <person name="Thomas B.C."/>
            <person name="Malmstrom R."/>
            <person name="Stieglmeier M."/>
            <person name="Klingl A."/>
            <person name="Woyke T."/>
            <person name="Ryan C.M."/>
            <person name="Banfield J.F."/>
        </authorList>
    </citation>
    <scope>NUCLEOTIDE SEQUENCE [LARGE SCALE GENOMIC DNA]</scope>
</reference>
<dbReference type="NCBIfam" id="TIGR01573">
    <property type="entry name" value="cas2"/>
    <property type="match status" value="1"/>
</dbReference>
<feature type="compositionally biased region" description="Basic residues" evidence="7">
    <location>
        <begin position="11"/>
        <end position="20"/>
    </location>
</feature>
<evidence type="ECO:0000313" key="10">
    <source>
        <dbReference type="Proteomes" id="UP000230353"/>
    </source>
</evidence>
<keyword evidence="2" id="KW-0479">Metal-binding</keyword>
<evidence type="ECO:0000256" key="5">
    <source>
        <dbReference type="ARBA" id="ARBA00022842"/>
    </source>
</evidence>
<organism evidence="9 10">
    <name type="scientific">Candidatus Tagabacteria bacterium CG09_land_8_20_14_0_10_41_14</name>
    <dbReference type="NCBI Taxonomy" id="1975021"/>
    <lineage>
        <taxon>Bacteria</taxon>
        <taxon>Candidatus Tagaibacteriota</taxon>
    </lineage>
</organism>
<accession>A0A2H0WNT2</accession>
<dbReference type="AlphaFoldDB" id="A0A2H0WNT2"/>
<keyword evidence="6" id="KW-0051">Antiviral defense</keyword>
<evidence type="ECO:0000256" key="6">
    <source>
        <dbReference type="ARBA" id="ARBA00023118"/>
    </source>
</evidence>
<evidence type="ECO:0000256" key="3">
    <source>
        <dbReference type="ARBA" id="ARBA00022759"/>
    </source>
</evidence>
<evidence type="ECO:0000256" key="2">
    <source>
        <dbReference type="ARBA" id="ARBA00022723"/>
    </source>
</evidence>
<sequence>MTKPKNTNNKNKAKRKKKFRSPARRKILLLLQAGFAMGLTPSPKAHGYILKELGKEWEIVNRDYLKRCVREFNNEKLVEYQEKSDGTIKVILTKKGNEYALEHKIDEIEIKKPKVWDRKWRIVIFDIPEKRRIARDALRNKLQKLGFKELQKSVFVFPYPCEEEMEFIVEFFKIRWYVRYAEISKVTNEEELKLHFELN</sequence>
<keyword evidence="5" id="KW-0460">Magnesium</keyword>
<dbReference type="EMBL" id="PEZL01000010">
    <property type="protein sequence ID" value="PIS13618.1"/>
    <property type="molecule type" value="Genomic_DNA"/>
</dbReference>
<comment type="caution">
    <text evidence="9">The sequence shown here is derived from an EMBL/GenBank/DDBJ whole genome shotgun (WGS) entry which is preliminary data.</text>
</comment>